<dbReference type="GO" id="GO:0090729">
    <property type="term" value="F:toxin activity"/>
    <property type="evidence" value="ECO:0007669"/>
    <property type="project" value="UniProtKB-KW"/>
</dbReference>
<keyword evidence="5 6" id="KW-0460">Magnesium</keyword>
<dbReference type="Pfam" id="PF01850">
    <property type="entry name" value="PIN"/>
    <property type="match status" value="1"/>
</dbReference>
<keyword evidence="3 6" id="KW-0479">Metal-binding</keyword>
<dbReference type="Gene3D" id="3.40.50.1010">
    <property type="entry name" value="5'-nuclease"/>
    <property type="match status" value="1"/>
</dbReference>
<gene>
    <name evidence="6" type="primary">vapC</name>
    <name evidence="8" type="ORF">K3U94_10260</name>
</gene>
<evidence type="ECO:0000256" key="1">
    <source>
        <dbReference type="ARBA" id="ARBA00022649"/>
    </source>
</evidence>
<dbReference type="GO" id="GO:0004521">
    <property type="term" value="F:RNA endonuclease activity"/>
    <property type="evidence" value="ECO:0007669"/>
    <property type="project" value="InterPro"/>
</dbReference>
<evidence type="ECO:0000256" key="2">
    <source>
        <dbReference type="ARBA" id="ARBA00022722"/>
    </source>
</evidence>
<evidence type="ECO:0000313" key="9">
    <source>
        <dbReference type="Proteomes" id="UP000825008"/>
    </source>
</evidence>
<dbReference type="AlphaFoldDB" id="A0A9X7WKZ4"/>
<dbReference type="GO" id="GO:0016787">
    <property type="term" value="F:hydrolase activity"/>
    <property type="evidence" value="ECO:0007669"/>
    <property type="project" value="UniProtKB-KW"/>
</dbReference>
<keyword evidence="6" id="KW-0800">Toxin</keyword>
<keyword evidence="2 6" id="KW-0540">Nuclease</keyword>
<dbReference type="InterPro" id="IPR002716">
    <property type="entry name" value="PIN_dom"/>
</dbReference>
<organism evidence="8 9">
    <name type="scientific">Mycolicibacter heraklionensis</name>
    <dbReference type="NCBI Taxonomy" id="512402"/>
    <lineage>
        <taxon>Bacteria</taxon>
        <taxon>Bacillati</taxon>
        <taxon>Actinomycetota</taxon>
        <taxon>Actinomycetes</taxon>
        <taxon>Mycobacteriales</taxon>
        <taxon>Mycobacteriaceae</taxon>
        <taxon>Mycolicibacter</taxon>
    </lineage>
</organism>
<dbReference type="GO" id="GO:0000287">
    <property type="term" value="F:magnesium ion binding"/>
    <property type="evidence" value="ECO:0007669"/>
    <property type="project" value="UniProtKB-UniRule"/>
</dbReference>
<evidence type="ECO:0000259" key="7">
    <source>
        <dbReference type="Pfam" id="PF01850"/>
    </source>
</evidence>
<evidence type="ECO:0000256" key="3">
    <source>
        <dbReference type="ARBA" id="ARBA00022723"/>
    </source>
</evidence>
<dbReference type="RefSeq" id="WP_220696395.1">
    <property type="nucleotide sequence ID" value="NZ_CP080997.1"/>
</dbReference>
<sequence length="144" mass="15593">MIVVADTSGLVAAFNSADPEHLAARKALVDAALTVVSPLVLLEIEHVTTRNVGRQAALAINDWLLAQERTGRVTIATVTASTLRTARTVQNRYAALRLDLTDAISVAMAEQYETDAVLTLDRRDFRAITPLNNVPAFRLLPDDG</sequence>
<dbReference type="EC" id="3.1.-.-" evidence="6"/>
<comment type="cofactor">
    <cofactor evidence="6">
        <name>Mg(2+)</name>
        <dbReference type="ChEBI" id="CHEBI:18420"/>
    </cofactor>
</comment>
<dbReference type="EMBL" id="CP080997">
    <property type="protein sequence ID" value="QZA09567.1"/>
    <property type="molecule type" value="Genomic_DNA"/>
</dbReference>
<proteinExistence type="inferred from homology"/>
<comment type="similarity">
    <text evidence="6">Belongs to the PINc/VapC protein family.</text>
</comment>
<dbReference type="PANTHER" id="PTHR42188">
    <property type="entry name" value="23S RRNA-SPECIFIC ENDONUCLEASE VAPC20"/>
    <property type="match status" value="1"/>
</dbReference>
<feature type="binding site" evidence="6">
    <location>
        <position position="102"/>
    </location>
    <ligand>
        <name>Mg(2+)</name>
        <dbReference type="ChEBI" id="CHEBI:18420"/>
    </ligand>
</feature>
<evidence type="ECO:0000256" key="6">
    <source>
        <dbReference type="HAMAP-Rule" id="MF_00265"/>
    </source>
</evidence>
<dbReference type="InterPro" id="IPR022907">
    <property type="entry name" value="VapC_family"/>
</dbReference>
<dbReference type="PANTHER" id="PTHR42188:SF1">
    <property type="entry name" value="23S RRNA-SPECIFIC ENDONUCLEASE VAPC20"/>
    <property type="match status" value="1"/>
</dbReference>
<dbReference type="Proteomes" id="UP000825008">
    <property type="component" value="Chromosome"/>
</dbReference>
<evidence type="ECO:0000256" key="5">
    <source>
        <dbReference type="ARBA" id="ARBA00022842"/>
    </source>
</evidence>
<feature type="binding site" evidence="6">
    <location>
        <position position="6"/>
    </location>
    <ligand>
        <name>Mg(2+)</name>
        <dbReference type="ChEBI" id="CHEBI:18420"/>
    </ligand>
</feature>
<reference evidence="8" key="1">
    <citation type="submission" date="2021-08" db="EMBL/GenBank/DDBJ databases">
        <title>Whole genome sequencing of non-tuberculosis mycobacteria type-strains.</title>
        <authorList>
            <person name="Igarashi Y."/>
            <person name="Osugi A."/>
            <person name="Mitarai S."/>
        </authorList>
    </citation>
    <scope>NUCLEOTIDE SEQUENCE</scope>
    <source>
        <strain evidence="8">JCM 30995</strain>
    </source>
</reference>
<evidence type="ECO:0000256" key="4">
    <source>
        <dbReference type="ARBA" id="ARBA00022801"/>
    </source>
</evidence>
<evidence type="ECO:0000313" key="8">
    <source>
        <dbReference type="EMBL" id="QZA09567.1"/>
    </source>
</evidence>
<dbReference type="InterPro" id="IPR029060">
    <property type="entry name" value="PIN-like_dom_sf"/>
</dbReference>
<protein>
    <recommendedName>
        <fullName evidence="6">Ribonuclease VapC</fullName>
        <shortName evidence="6">RNase VapC</shortName>
        <ecNumber evidence="6">3.1.-.-</ecNumber>
    </recommendedName>
    <alternativeName>
        <fullName evidence="6">Toxin VapC</fullName>
    </alternativeName>
</protein>
<keyword evidence="4 6" id="KW-0378">Hydrolase</keyword>
<dbReference type="SUPFAM" id="SSF88723">
    <property type="entry name" value="PIN domain-like"/>
    <property type="match status" value="1"/>
</dbReference>
<keyword evidence="1 6" id="KW-1277">Toxin-antitoxin system</keyword>
<dbReference type="HAMAP" id="MF_00265">
    <property type="entry name" value="VapC_Nob1"/>
    <property type="match status" value="1"/>
</dbReference>
<accession>A0A9X7WKZ4</accession>
<name>A0A9X7WKZ4_9MYCO</name>
<dbReference type="KEGG" id="mher:K3U94_10260"/>
<dbReference type="GO" id="GO:0016075">
    <property type="term" value="P:rRNA catabolic process"/>
    <property type="evidence" value="ECO:0007669"/>
    <property type="project" value="TreeGrafter"/>
</dbReference>
<dbReference type="InterPro" id="IPR039018">
    <property type="entry name" value="VapC20-like"/>
</dbReference>
<feature type="domain" description="PIN" evidence="7">
    <location>
        <begin position="3"/>
        <end position="127"/>
    </location>
</feature>
<comment type="function">
    <text evidence="6">Toxic component of a toxin-antitoxin (TA) system. An RNase.</text>
</comment>